<dbReference type="EMBL" id="PZQS01000002">
    <property type="protein sequence ID" value="PVD35664.1"/>
    <property type="molecule type" value="Genomic_DNA"/>
</dbReference>
<organism evidence="1 2">
    <name type="scientific">Pomacea canaliculata</name>
    <name type="common">Golden apple snail</name>
    <dbReference type="NCBI Taxonomy" id="400727"/>
    <lineage>
        <taxon>Eukaryota</taxon>
        <taxon>Metazoa</taxon>
        <taxon>Spiralia</taxon>
        <taxon>Lophotrochozoa</taxon>
        <taxon>Mollusca</taxon>
        <taxon>Gastropoda</taxon>
        <taxon>Caenogastropoda</taxon>
        <taxon>Architaenioglossa</taxon>
        <taxon>Ampullarioidea</taxon>
        <taxon>Ampullariidae</taxon>
        <taxon>Pomacea</taxon>
    </lineage>
</organism>
<accession>A0A2T7PQG6</accession>
<proteinExistence type="predicted"/>
<dbReference type="Proteomes" id="UP000245119">
    <property type="component" value="Linkage Group LG2"/>
</dbReference>
<keyword evidence="2" id="KW-1185">Reference proteome</keyword>
<evidence type="ECO:0000313" key="2">
    <source>
        <dbReference type="Proteomes" id="UP000245119"/>
    </source>
</evidence>
<reference evidence="1 2" key="1">
    <citation type="submission" date="2018-04" db="EMBL/GenBank/DDBJ databases">
        <title>The genome of golden apple snail Pomacea canaliculata provides insight into stress tolerance and invasive adaptation.</title>
        <authorList>
            <person name="Liu C."/>
            <person name="Liu B."/>
            <person name="Ren Y."/>
            <person name="Zhang Y."/>
            <person name="Wang H."/>
            <person name="Li S."/>
            <person name="Jiang F."/>
            <person name="Yin L."/>
            <person name="Zhang G."/>
            <person name="Qian W."/>
            <person name="Fan W."/>
        </authorList>
    </citation>
    <scope>NUCLEOTIDE SEQUENCE [LARGE SCALE GENOMIC DNA]</scope>
    <source>
        <strain evidence="1">SZHN2017</strain>
        <tissue evidence="1">Muscle</tissue>
    </source>
</reference>
<gene>
    <name evidence="1" type="ORF">C0Q70_02627</name>
</gene>
<protein>
    <submittedName>
        <fullName evidence="1">Uncharacterized protein</fullName>
    </submittedName>
</protein>
<sequence>MPSLSFSFRHSTLRIAQARGSGCSAKPSDGAYPSSPRSFHPALGFNGLALQDIYEATISAFLQSETRDETQTVAVGFISRSACCYPWINQTIALTSNESPLTTDSKN</sequence>
<evidence type="ECO:0000313" key="1">
    <source>
        <dbReference type="EMBL" id="PVD35664.1"/>
    </source>
</evidence>
<dbReference type="AlphaFoldDB" id="A0A2T7PQG6"/>
<comment type="caution">
    <text evidence="1">The sequence shown here is derived from an EMBL/GenBank/DDBJ whole genome shotgun (WGS) entry which is preliminary data.</text>
</comment>
<name>A0A2T7PQG6_POMCA</name>